<reference evidence="3 4" key="1">
    <citation type="submission" date="2019-08" db="EMBL/GenBank/DDBJ databases">
        <title>Prosopis cineraria nodule microbiome.</title>
        <authorList>
            <person name="Ali R."/>
            <person name="Chaluvadi S.R."/>
            <person name="Wang X."/>
        </authorList>
    </citation>
    <scope>NUCLEOTIDE SEQUENCE [LARGE SCALE GENOMIC DNA]</scope>
    <source>
        <strain evidence="3 4">BG7</strain>
    </source>
</reference>
<keyword evidence="1" id="KW-0472">Membrane</keyword>
<evidence type="ECO:0000313" key="3">
    <source>
        <dbReference type="EMBL" id="QFY61347.1"/>
    </source>
</evidence>
<dbReference type="GO" id="GO:0016747">
    <property type="term" value="F:acyltransferase activity, transferring groups other than amino-acyl groups"/>
    <property type="evidence" value="ECO:0007669"/>
    <property type="project" value="InterPro"/>
</dbReference>
<organism evidence="3 4">
    <name type="scientific">Rhizobium grahamii</name>
    <dbReference type="NCBI Taxonomy" id="1120045"/>
    <lineage>
        <taxon>Bacteria</taxon>
        <taxon>Pseudomonadati</taxon>
        <taxon>Pseudomonadota</taxon>
        <taxon>Alphaproteobacteria</taxon>
        <taxon>Hyphomicrobiales</taxon>
        <taxon>Rhizobiaceae</taxon>
        <taxon>Rhizobium/Agrobacterium group</taxon>
        <taxon>Rhizobium</taxon>
    </lineage>
</organism>
<dbReference type="Pfam" id="PF01757">
    <property type="entry name" value="Acyl_transf_3"/>
    <property type="match status" value="1"/>
</dbReference>
<dbReference type="Proteomes" id="UP000326881">
    <property type="component" value="Chromosome"/>
</dbReference>
<sequence length="354" mass="39517">MASQSGSEQKYYPLFDYLRIFLAVVVMLWHDGVLDWNQSGNFAVQVFFALSGWLIGGLLIDMSSRELPRFYFNRAMRIWIPYFITLALLVSVSLLKDHLTFKWLEIVFYKASFVYNLFGTQQLAEFVNAMPLQGTGNHFWSVDAEEQFYLVAPFLLVMIRPFGRSPLLWAVLAATAWWCDLYASIVFGVFAAVSARRFGHIHSFTPARVMSFGGVLIFSSALFEGLSYEAWAPLLAICIVMLLAVPGKPLFMGRFLGGMSYPLYLNHWIGVFAANAVLGPFGLKASILRHVLSAVLNLGIAAALYQWVDRRILAVRGDIFTPERGRLAMCLGYGLVSVGVVTGLVLTNIVAPHA</sequence>
<proteinExistence type="predicted"/>
<feature type="transmembrane region" description="Helical" evidence="1">
    <location>
        <begin position="167"/>
        <end position="193"/>
    </location>
</feature>
<feature type="transmembrane region" description="Helical" evidence="1">
    <location>
        <begin position="205"/>
        <end position="224"/>
    </location>
</feature>
<feature type="transmembrane region" description="Helical" evidence="1">
    <location>
        <begin position="75"/>
        <end position="95"/>
    </location>
</feature>
<evidence type="ECO:0000313" key="4">
    <source>
        <dbReference type="Proteomes" id="UP000326881"/>
    </source>
</evidence>
<dbReference type="GO" id="GO:0000271">
    <property type="term" value="P:polysaccharide biosynthetic process"/>
    <property type="evidence" value="ECO:0007669"/>
    <property type="project" value="TreeGrafter"/>
</dbReference>
<dbReference type="InterPro" id="IPR002656">
    <property type="entry name" value="Acyl_transf_3_dom"/>
</dbReference>
<keyword evidence="1" id="KW-0812">Transmembrane</keyword>
<keyword evidence="1" id="KW-1133">Transmembrane helix</keyword>
<evidence type="ECO:0000259" key="2">
    <source>
        <dbReference type="Pfam" id="PF01757"/>
    </source>
</evidence>
<dbReference type="KEGG" id="rgr:FZ934_13620"/>
<feature type="domain" description="Acyltransferase 3" evidence="2">
    <location>
        <begin position="15"/>
        <end position="305"/>
    </location>
</feature>
<dbReference type="AlphaFoldDB" id="A0A5Q0CBS1"/>
<keyword evidence="3" id="KW-0808">Transferase</keyword>
<dbReference type="PANTHER" id="PTHR23028">
    <property type="entry name" value="ACETYLTRANSFERASE"/>
    <property type="match status" value="1"/>
</dbReference>
<dbReference type="RefSeq" id="WP_153271488.1">
    <property type="nucleotide sequence ID" value="NZ_CP043498.1"/>
</dbReference>
<keyword evidence="3" id="KW-0012">Acyltransferase</keyword>
<gene>
    <name evidence="3" type="ORF">FZ934_13620</name>
</gene>
<dbReference type="EMBL" id="CP043498">
    <property type="protein sequence ID" value="QFY61347.1"/>
    <property type="molecule type" value="Genomic_DNA"/>
</dbReference>
<feature type="transmembrane region" description="Helical" evidence="1">
    <location>
        <begin position="12"/>
        <end position="30"/>
    </location>
</feature>
<feature type="transmembrane region" description="Helical" evidence="1">
    <location>
        <begin position="287"/>
        <end position="308"/>
    </location>
</feature>
<feature type="transmembrane region" description="Helical" evidence="1">
    <location>
        <begin position="42"/>
        <end position="63"/>
    </location>
</feature>
<feature type="transmembrane region" description="Helical" evidence="1">
    <location>
        <begin position="230"/>
        <end position="251"/>
    </location>
</feature>
<accession>A0A5Q0CBS1</accession>
<feature type="transmembrane region" description="Helical" evidence="1">
    <location>
        <begin position="329"/>
        <end position="351"/>
    </location>
</feature>
<keyword evidence="4" id="KW-1185">Reference proteome</keyword>
<dbReference type="GO" id="GO:0016020">
    <property type="term" value="C:membrane"/>
    <property type="evidence" value="ECO:0007669"/>
    <property type="project" value="TreeGrafter"/>
</dbReference>
<dbReference type="PANTHER" id="PTHR23028:SF53">
    <property type="entry name" value="ACYL_TRANSF_3 DOMAIN-CONTAINING PROTEIN"/>
    <property type="match status" value="1"/>
</dbReference>
<dbReference type="InterPro" id="IPR050879">
    <property type="entry name" value="Acyltransferase_3"/>
</dbReference>
<protein>
    <submittedName>
        <fullName evidence="3">Acyltransferase</fullName>
    </submittedName>
</protein>
<evidence type="ECO:0000256" key="1">
    <source>
        <dbReference type="SAM" id="Phobius"/>
    </source>
</evidence>
<dbReference type="OrthoDB" id="9796461at2"/>
<name>A0A5Q0CBS1_9HYPH</name>